<proteinExistence type="predicted"/>
<sequence length="179" mass="18694">MAGCAVIARTTLAAGALLVAAAVCAQSLPGPNNRPAPGNENLAATARDANYQPQVNYQLECSGCHLVDGEGARANDVPRMKGFVGHFLDVEGGREFLARVPGVSQSSFNDAQLAALLNWVLTGGMAGASAPHDFKPYSASEVGRLRAEPLKEIAGARNALLERMRDKDIAIEDGLAGRP</sequence>
<dbReference type="EMBL" id="JBHRSS010000003">
    <property type="protein sequence ID" value="MFC3103416.1"/>
    <property type="molecule type" value="Genomic_DNA"/>
</dbReference>
<dbReference type="RefSeq" id="WP_380687432.1">
    <property type="nucleotide sequence ID" value="NZ_JBHRSS010000003.1"/>
</dbReference>
<feature type="signal peptide" evidence="1">
    <location>
        <begin position="1"/>
        <end position="25"/>
    </location>
</feature>
<feature type="chain" id="PRO_5045455524" evidence="1">
    <location>
        <begin position="26"/>
        <end position="179"/>
    </location>
</feature>
<reference evidence="3" key="1">
    <citation type="journal article" date="2019" name="Int. J. Syst. Evol. Microbiol.">
        <title>The Global Catalogue of Microorganisms (GCM) 10K type strain sequencing project: providing services to taxonomists for standard genome sequencing and annotation.</title>
        <authorList>
            <consortium name="The Broad Institute Genomics Platform"/>
            <consortium name="The Broad Institute Genome Sequencing Center for Infectious Disease"/>
            <person name="Wu L."/>
            <person name="Ma J."/>
        </authorList>
    </citation>
    <scope>NUCLEOTIDE SEQUENCE [LARGE SCALE GENOMIC DNA]</scope>
    <source>
        <strain evidence="3">KCTC 52640</strain>
    </source>
</reference>
<keyword evidence="1" id="KW-0732">Signal</keyword>
<protein>
    <submittedName>
        <fullName evidence="2">Cytochrome C</fullName>
    </submittedName>
</protein>
<keyword evidence="3" id="KW-1185">Reference proteome</keyword>
<dbReference type="Proteomes" id="UP001595462">
    <property type="component" value="Unassembled WGS sequence"/>
</dbReference>
<evidence type="ECO:0000313" key="2">
    <source>
        <dbReference type="EMBL" id="MFC3103416.1"/>
    </source>
</evidence>
<comment type="caution">
    <text evidence="2">The sequence shown here is derived from an EMBL/GenBank/DDBJ whole genome shotgun (WGS) entry which is preliminary data.</text>
</comment>
<organism evidence="2 3">
    <name type="scientific">Salinisphaera aquimarina</name>
    <dbReference type="NCBI Taxonomy" id="2094031"/>
    <lineage>
        <taxon>Bacteria</taxon>
        <taxon>Pseudomonadati</taxon>
        <taxon>Pseudomonadota</taxon>
        <taxon>Gammaproteobacteria</taxon>
        <taxon>Salinisphaerales</taxon>
        <taxon>Salinisphaeraceae</taxon>
        <taxon>Salinisphaera</taxon>
    </lineage>
</organism>
<evidence type="ECO:0000256" key="1">
    <source>
        <dbReference type="SAM" id="SignalP"/>
    </source>
</evidence>
<name>A0ABV7ENH0_9GAMM</name>
<dbReference type="SUPFAM" id="SSF46626">
    <property type="entry name" value="Cytochrome c"/>
    <property type="match status" value="1"/>
</dbReference>
<dbReference type="InterPro" id="IPR036909">
    <property type="entry name" value="Cyt_c-like_dom_sf"/>
</dbReference>
<gene>
    <name evidence="2" type="ORF">ACFOSU_05860</name>
</gene>
<evidence type="ECO:0000313" key="3">
    <source>
        <dbReference type="Proteomes" id="UP001595462"/>
    </source>
</evidence>
<accession>A0ABV7ENH0</accession>